<proteinExistence type="predicted"/>
<reference evidence="2 3" key="1">
    <citation type="submission" date="2024-11" db="EMBL/GenBank/DDBJ databases">
        <authorList>
            <person name="Heng Y.C."/>
            <person name="Lim A.C.H."/>
            <person name="Lee J.K.Y."/>
            <person name="Kittelmann S."/>
        </authorList>
    </citation>
    <scope>NUCLEOTIDE SEQUENCE [LARGE SCALE GENOMIC DNA]</scope>
    <source>
        <strain evidence="2 3">WILCCON 0269</strain>
    </source>
</reference>
<dbReference type="SUPFAM" id="SSF89447">
    <property type="entry name" value="AbrB/MazE/MraZ-like"/>
    <property type="match status" value="1"/>
</dbReference>
<dbReference type="NCBIfam" id="TIGR01439">
    <property type="entry name" value="lp_hng_hel_AbrB"/>
    <property type="match status" value="1"/>
</dbReference>
<sequence>MITQLREKSQVTIPKEIIKKLNLKIGDSIDIDVEDNKIVIKPVVIVPKDQAWFWSGEWQQDEKQADKDIANGNTRKFNSAQELFEDLDN</sequence>
<accession>A0ABW8SUT7</accession>
<feature type="domain" description="SpoVT-AbrB" evidence="1">
    <location>
        <begin position="3"/>
        <end position="48"/>
    </location>
</feature>
<gene>
    <name evidence="2" type="ORF">ACJDU8_24625</name>
</gene>
<evidence type="ECO:0000313" key="3">
    <source>
        <dbReference type="Proteomes" id="UP001623660"/>
    </source>
</evidence>
<evidence type="ECO:0000259" key="1">
    <source>
        <dbReference type="SMART" id="SM00966"/>
    </source>
</evidence>
<comment type="caution">
    <text evidence="2">The sequence shown here is derived from an EMBL/GenBank/DDBJ whole genome shotgun (WGS) entry which is preliminary data.</text>
</comment>
<dbReference type="RefSeq" id="WP_406794827.1">
    <property type="nucleotide sequence ID" value="NZ_JBJHZX010000082.1"/>
</dbReference>
<dbReference type="EMBL" id="JBJHZX010000082">
    <property type="protein sequence ID" value="MFL0198713.1"/>
    <property type="molecule type" value="Genomic_DNA"/>
</dbReference>
<dbReference type="Pfam" id="PF04014">
    <property type="entry name" value="MazE_antitoxin"/>
    <property type="match status" value="1"/>
</dbReference>
<keyword evidence="2" id="KW-0238">DNA-binding</keyword>
<dbReference type="InterPro" id="IPR007159">
    <property type="entry name" value="SpoVT-AbrB_dom"/>
</dbReference>
<name>A0ABW8SUT7_9CLOT</name>
<dbReference type="InterPro" id="IPR037914">
    <property type="entry name" value="SpoVT-AbrB_sf"/>
</dbReference>
<evidence type="ECO:0000313" key="2">
    <source>
        <dbReference type="EMBL" id="MFL0198713.1"/>
    </source>
</evidence>
<protein>
    <submittedName>
        <fullName evidence="2">AbrB/MazE/SpoVT family DNA-binding domain-containing protein</fullName>
    </submittedName>
</protein>
<dbReference type="GO" id="GO:0003677">
    <property type="term" value="F:DNA binding"/>
    <property type="evidence" value="ECO:0007669"/>
    <property type="project" value="UniProtKB-KW"/>
</dbReference>
<keyword evidence="3" id="KW-1185">Reference proteome</keyword>
<dbReference type="SMART" id="SM00966">
    <property type="entry name" value="SpoVT_AbrB"/>
    <property type="match status" value="1"/>
</dbReference>
<organism evidence="2 3">
    <name type="scientific">Candidatus Clostridium eludens</name>
    <dbReference type="NCBI Taxonomy" id="3381663"/>
    <lineage>
        <taxon>Bacteria</taxon>
        <taxon>Bacillati</taxon>
        <taxon>Bacillota</taxon>
        <taxon>Clostridia</taxon>
        <taxon>Eubacteriales</taxon>
        <taxon>Clostridiaceae</taxon>
        <taxon>Clostridium</taxon>
    </lineage>
</organism>
<dbReference type="Gene3D" id="2.10.260.10">
    <property type="match status" value="1"/>
</dbReference>
<dbReference type="Proteomes" id="UP001623660">
    <property type="component" value="Unassembled WGS sequence"/>
</dbReference>